<organism evidence="2 3">
    <name type="scientific">Rubripirellula reticaptiva</name>
    <dbReference type="NCBI Taxonomy" id="2528013"/>
    <lineage>
        <taxon>Bacteria</taxon>
        <taxon>Pseudomonadati</taxon>
        <taxon>Planctomycetota</taxon>
        <taxon>Planctomycetia</taxon>
        <taxon>Pirellulales</taxon>
        <taxon>Pirellulaceae</taxon>
        <taxon>Rubripirellula</taxon>
    </lineage>
</organism>
<evidence type="ECO:0000313" key="2">
    <source>
        <dbReference type="EMBL" id="TWU57949.1"/>
    </source>
</evidence>
<name>A0A5C6FE91_9BACT</name>
<dbReference type="RefSeq" id="WP_146532756.1">
    <property type="nucleotide sequence ID" value="NZ_SJPX01000001.1"/>
</dbReference>
<keyword evidence="1" id="KW-1133">Transmembrane helix</keyword>
<feature type="transmembrane region" description="Helical" evidence="1">
    <location>
        <begin position="7"/>
        <end position="24"/>
    </location>
</feature>
<keyword evidence="3" id="KW-1185">Reference proteome</keyword>
<evidence type="ECO:0000313" key="3">
    <source>
        <dbReference type="Proteomes" id="UP000317977"/>
    </source>
</evidence>
<sequence length="63" mass="7085">MLSIAPSYLLYYVPLIIAISLVFGGTRHEDTSLVLRHAFQTGRWITGFMAIIFAVLCVLDWLA</sequence>
<dbReference type="AlphaFoldDB" id="A0A5C6FE91"/>
<feature type="transmembrane region" description="Helical" evidence="1">
    <location>
        <begin position="44"/>
        <end position="62"/>
    </location>
</feature>
<evidence type="ECO:0000256" key="1">
    <source>
        <dbReference type="SAM" id="Phobius"/>
    </source>
</evidence>
<dbReference type="OrthoDB" id="290340at2"/>
<accession>A0A5C6FE91</accession>
<dbReference type="EMBL" id="SJPX01000001">
    <property type="protein sequence ID" value="TWU57949.1"/>
    <property type="molecule type" value="Genomic_DNA"/>
</dbReference>
<keyword evidence="1" id="KW-0472">Membrane</keyword>
<proteinExistence type="predicted"/>
<keyword evidence="1" id="KW-0812">Transmembrane</keyword>
<comment type="caution">
    <text evidence="2">The sequence shown here is derived from an EMBL/GenBank/DDBJ whole genome shotgun (WGS) entry which is preliminary data.</text>
</comment>
<gene>
    <name evidence="2" type="ORF">Poly59_08580</name>
</gene>
<dbReference type="Proteomes" id="UP000317977">
    <property type="component" value="Unassembled WGS sequence"/>
</dbReference>
<reference evidence="2 3" key="1">
    <citation type="submission" date="2019-02" db="EMBL/GenBank/DDBJ databases">
        <title>Deep-cultivation of Planctomycetes and their phenomic and genomic characterization uncovers novel biology.</title>
        <authorList>
            <person name="Wiegand S."/>
            <person name="Jogler M."/>
            <person name="Boedeker C."/>
            <person name="Pinto D."/>
            <person name="Vollmers J."/>
            <person name="Rivas-Marin E."/>
            <person name="Kohn T."/>
            <person name="Peeters S.H."/>
            <person name="Heuer A."/>
            <person name="Rast P."/>
            <person name="Oberbeckmann S."/>
            <person name="Bunk B."/>
            <person name="Jeske O."/>
            <person name="Meyerdierks A."/>
            <person name="Storesund J.E."/>
            <person name="Kallscheuer N."/>
            <person name="Luecker S."/>
            <person name="Lage O.M."/>
            <person name="Pohl T."/>
            <person name="Merkel B.J."/>
            <person name="Hornburger P."/>
            <person name="Mueller R.-W."/>
            <person name="Bruemmer F."/>
            <person name="Labrenz M."/>
            <person name="Spormann A.M."/>
            <person name="Op Den Camp H."/>
            <person name="Overmann J."/>
            <person name="Amann R."/>
            <person name="Jetten M.S.M."/>
            <person name="Mascher T."/>
            <person name="Medema M.H."/>
            <person name="Devos D.P."/>
            <person name="Kaster A.-K."/>
            <person name="Ovreas L."/>
            <person name="Rohde M."/>
            <person name="Galperin M.Y."/>
            <person name="Jogler C."/>
        </authorList>
    </citation>
    <scope>NUCLEOTIDE SEQUENCE [LARGE SCALE GENOMIC DNA]</scope>
    <source>
        <strain evidence="2 3">Poly59</strain>
    </source>
</reference>
<protein>
    <submittedName>
        <fullName evidence="2">Uncharacterized protein</fullName>
    </submittedName>
</protein>